<keyword evidence="1" id="KW-0732">Signal</keyword>
<reference evidence="2" key="1">
    <citation type="journal article" date="2013" name="J. Plant Res.">
        <title>Effect of fungi and light on seed germination of three Opuntia species from semiarid lands of central Mexico.</title>
        <authorList>
            <person name="Delgado-Sanchez P."/>
            <person name="Jimenez-Bremont J.F."/>
            <person name="Guerrero-Gonzalez Mde L."/>
            <person name="Flores J."/>
        </authorList>
    </citation>
    <scope>NUCLEOTIDE SEQUENCE</scope>
    <source>
        <tissue evidence="2">Cladode</tissue>
    </source>
</reference>
<organism evidence="2">
    <name type="scientific">Opuntia streptacantha</name>
    <name type="common">Prickly pear cactus</name>
    <name type="synonym">Opuntia cardona</name>
    <dbReference type="NCBI Taxonomy" id="393608"/>
    <lineage>
        <taxon>Eukaryota</taxon>
        <taxon>Viridiplantae</taxon>
        <taxon>Streptophyta</taxon>
        <taxon>Embryophyta</taxon>
        <taxon>Tracheophyta</taxon>
        <taxon>Spermatophyta</taxon>
        <taxon>Magnoliopsida</taxon>
        <taxon>eudicotyledons</taxon>
        <taxon>Gunneridae</taxon>
        <taxon>Pentapetalae</taxon>
        <taxon>Caryophyllales</taxon>
        <taxon>Cactineae</taxon>
        <taxon>Cactaceae</taxon>
        <taxon>Opuntioideae</taxon>
        <taxon>Opuntia</taxon>
    </lineage>
</organism>
<evidence type="ECO:0000313" key="2">
    <source>
        <dbReference type="EMBL" id="MBA4641726.1"/>
    </source>
</evidence>
<name>A0A7C9DGR7_OPUST</name>
<feature type="chain" id="PRO_5028218683" description="Secreted protein" evidence="1">
    <location>
        <begin position="23"/>
        <end position="118"/>
    </location>
</feature>
<reference evidence="2" key="2">
    <citation type="submission" date="2020-07" db="EMBL/GenBank/DDBJ databases">
        <authorList>
            <person name="Vera ALvarez R."/>
            <person name="Arias-Moreno D.M."/>
            <person name="Jimenez-Jacinto V."/>
            <person name="Jimenez-Bremont J.F."/>
            <person name="Swaminathan K."/>
            <person name="Moose S.P."/>
            <person name="Guerrero-Gonzalez M.L."/>
            <person name="Marino-Ramirez L."/>
            <person name="Landsman D."/>
            <person name="Rodriguez-Kessler M."/>
            <person name="Delgado-Sanchez P."/>
        </authorList>
    </citation>
    <scope>NUCLEOTIDE SEQUENCE</scope>
    <source>
        <tissue evidence="2">Cladode</tissue>
    </source>
</reference>
<proteinExistence type="predicted"/>
<accession>A0A7C9DGR7</accession>
<dbReference type="EMBL" id="GISG01125399">
    <property type="protein sequence ID" value="MBA4641726.1"/>
    <property type="molecule type" value="Transcribed_RNA"/>
</dbReference>
<protein>
    <recommendedName>
        <fullName evidence="3">Secreted protein</fullName>
    </recommendedName>
</protein>
<evidence type="ECO:0000256" key="1">
    <source>
        <dbReference type="SAM" id="SignalP"/>
    </source>
</evidence>
<dbReference type="AlphaFoldDB" id="A0A7C9DGR7"/>
<feature type="signal peptide" evidence="1">
    <location>
        <begin position="1"/>
        <end position="22"/>
    </location>
</feature>
<evidence type="ECO:0008006" key="3">
    <source>
        <dbReference type="Google" id="ProtNLM"/>
    </source>
</evidence>
<sequence length="118" mass="13176">MFFQTLFLKCVILFCMLPFQWRTSINVQGAPHQMWVTSYPGATSEQMFSCLINTCVSLPRTPSLSWAPARNTSTYPTENTPSTWMPAHVGAGRCSNGLVGIGSQTRYMTLKPNFDTIC</sequence>